<comment type="caution">
    <text evidence="3">The sequence shown here is derived from an EMBL/GenBank/DDBJ whole genome shotgun (WGS) entry which is preliminary data.</text>
</comment>
<organism evidence="3 4">
    <name type="scientific">Sphaerimonospora thailandensis</name>
    <dbReference type="NCBI Taxonomy" id="795644"/>
    <lineage>
        <taxon>Bacteria</taxon>
        <taxon>Bacillati</taxon>
        <taxon>Actinomycetota</taxon>
        <taxon>Actinomycetes</taxon>
        <taxon>Streptosporangiales</taxon>
        <taxon>Streptosporangiaceae</taxon>
        <taxon>Sphaerimonospora</taxon>
    </lineage>
</organism>
<feature type="region of interest" description="Disordered" evidence="1">
    <location>
        <begin position="122"/>
        <end position="156"/>
    </location>
</feature>
<dbReference type="AlphaFoldDB" id="A0A8J3VZX1"/>
<keyword evidence="4" id="KW-1185">Reference proteome</keyword>
<name>A0A8J3VZX1_9ACTN</name>
<sequence length="333" mass="33343">MGIGRKASAISGGALALALGGGLPVLNATPAYALDCTGGGLISGVTNTLCSVVGGVTGTVTGTVDQVTDTVDHATGGATAPLSQTVNGTLGAVDGAAGTTLDNVGHTVDGTVDSLGGTLGGTAGGTLGKTGQAVGETVGRTTRTVGETVGRTTRGVGETVSEVVPSVAPTARHLTEGLTGAVRDTCLPLVSGTRCADSREGTAQPGGHVDGTPPRASREGTLPVEPYRPRFVPTGHRTAAEGKRVSPDTDGVIPLLWPGQRIPGIMLRDRGETVRPGRSHDPVGTALTAALLLSALLATRVVSARRARAEQRESIPFEGGIQLPSRSGRHRLA</sequence>
<dbReference type="Proteomes" id="UP000610966">
    <property type="component" value="Unassembled WGS sequence"/>
</dbReference>
<feature type="chain" id="PRO_5035178544" evidence="2">
    <location>
        <begin position="34"/>
        <end position="333"/>
    </location>
</feature>
<accession>A0A8J3VZX1</accession>
<protein>
    <submittedName>
        <fullName evidence="3">Uncharacterized protein</fullName>
    </submittedName>
</protein>
<gene>
    <name evidence="3" type="ORF">Mth01_38820</name>
</gene>
<evidence type="ECO:0000256" key="1">
    <source>
        <dbReference type="SAM" id="MobiDB-lite"/>
    </source>
</evidence>
<feature type="compositionally biased region" description="Basic and acidic residues" evidence="1">
    <location>
        <begin position="238"/>
        <end position="247"/>
    </location>
</feature>
<reference evidence="3" key="1">
    <citation type="submission" date="2021-01" db="EMBL/GenBank/DDBJ databases">
        <title>Whole genome shotgun sequence of Sphaerimonospora thailandensis NBRC 107569.</title>
        <authorList>
            <person name="Komaki H."/>
            <person name="Tamura T."/>
        </authorList>
    </citation>
    <scope>NUCLEOTIDE SEQUENCE</scope>
    <source>
        <strain evidence="3">NBRC 107569</strain>
    </source>
</reference>
<evidence type="ECO:0000313" key="4">
    <source>
        <dbReference type="Proteomes" id="UP000610966"/>
    </source>
</evidence>
<evidence type="ECO:0000256" key="2">
    <source>
        <dbReference type="SAM" id="SignalP"/>
    </source>
</evidence>
<evidence type="ECO:0000313" key="3">
    <source>
        <dbReference type="EMBL" id="GIH71629.1"/>
    </source>
</evidence>
<dbReference type="RefSeq" id="WP_204017317.1">
    <property type="nucleotide sequence ID" value="NZ_BOOG01000037.1"/>
</dbReference>
<dbReference type="EMBL" id="BOOG01000037">
    <property type="protein sequence ID" value="GIH71629.1"/>
    <property type="molecule type" value="Genomic_DNA"/>
</dbReference>
<feature type="signal peptide" evidence="2">
    <location>
        <begin position="1"/>
        <end position="33"/>
    </location>
</feature>
<feature type="region of interest" description="Disordered" evidence="1">
    <location>
        <begin position="196"/>
        <end position="247"/>
    </location>
</feature>
<feature type="compositionally biased region" description="Low complexity" evidence="1">
    <location>
        <begin position="129"/>
        <end position="156"/>
    </location>
</feature>
<proteinExistence type="predicted"/>
<keyword evidence="2" id="KW-0732">Signal</keyword>